<dbReference type="AlphaFoldDB" id="A0A0A9DA27"/>
<proteinExistence type="predicted"/>
<sequence length="92" mass="9943">MRHRSSPAFGRWPISLPRRTAPAPLLLLLSQLLSQAAALYRRHCHGTRAPLGGSPPGLVVGNGPRELPITSSSGSPLFRMARAWKTPSRAQP</sequence>
<evidence type="ECO:0000313" key="2">
    <source>
        <dbReference type="EMBL" id="JAD84636.1"/>
    </source>
</evidence>
<feature type="chain" id="PRO_5002044872" description="Secreted protein" evidence="1">
    <location>
        <begin position="39"/>
        <end position="92"/>
    </location>
</feature>
<protein>
    <recommendedName>
        <fullName evidence="3">Secreted protein</fullName>
    </recommendedName>
</protein>
<evidence type="ECO:0000256" key="1">
    <source>
        <dbReference type="SAM" id="SignalP"/>
    </source>
</evidence>
<keyword evidence="1" id="KW-0732">Signal</keyword>
<feature type="signal peptide" evidence="1">
    <location>
        <begin position="1"/>
        <end position="38"/>
    </location>
</feature>
<accession>A0A0A9DA27</accession>
<evidence type="ECO:0008006" key="3">
    <source>
        <dbReference type="Google" id="ProtNLM"/>
    </source>
</evidence>
<name>A0A0A9DA27_ARUDO</name>
<dbReference type="EMBL" id="GBRH01213259">
    <property type="protein sequence ID" value="JAD84636.1"/>
    <property type="molecule type" value="Transcribed_RNA"/>
</dbReference>
<organism evidence="2">
    <name type="scientific">Arundo donax</name>
    <name type="common">Giant reed</name>
    <name type="synonym">Donax arundinaceus</name>
    <dbReference type="NCBI Taxonomy" id="35708"/>
    <lineage>
        <taxon>Eukaryota</taxon>
        <taxon>Viridiplantae</taxon>
        <taxon>Streptophyta</taxon>
        <taxon>Embryophyta</taxon>
        <taxon>Tracheophyta</taxon>
        <taxon>Spermatophyta</taxon>
        <taxon>Magnoliopsida</taxon>
        <taxon>Liliopsida</taxon>
        <taxon>Poales</taxon>
        <taxon>Poaceae</taxon>
        <taxon>PACMAD clade</taxon>
        <taxon>Arundinoideae</taxon>
        <taxon>Arundineae</taxon>
        <taxon>Arundo</taxon>
    </lineage>
</organism>
<reference evidence="2" key="2">
    <citation type="journal article" date="2015" name="Data Brief">
        <title>Shoot transcriptome of the giant reed, Arundo donax.</title>
        <authorList>
            <person name="Barrero R.A."/>
            <person name="Guerrero F.D."/>
            <person name="Moolhuijzen P."/>
            <person name="Goolsby J.A."/>
            <person name="Tidwell J."/>
            <person name="Bellgard S.E."/>
            <person name="Bellgard M.I."/>
        </authorList>
    </citation>
    <scope>NUCLEOTIDE SEQUENCE</scope>
    <source>
        <tissue evidence="2">Shoot tissue taken approximately 20 cm above the soil surface</tissue>
    </source>
</reference>
<reference evidence="2" key="1">
    <citation type="submission" date="2014-09" db="EMBL/GenBank/DDBJ databases">
        <authorList>
            <person name="Magalhaes I.L.F."/>
            <person name="Oliveira U."/>
            <person name="Santos F.R."/>
            <person name="Vidigal T.H.D.A."/>
            <person name="Brescovit A.D."/>
            <person name="Santos A.J."/>
        </authorList>
    </citation>
    <scope>NUCLEOTIDE SEQUENCE</scope>
    <source>
        <tissue evidence="2">Shoot tissue taken approximately 20 cm above the soil surface</tissue>
    </source>
</reference>